<dbReference type="PANTHER" id="PTHR43343">
    <property type="entry name" value="PEPTIDASE S12"/>
    <property type="match status" value="1"/>
</dbReference>
<gene>
    <name evidence="5" type="ORF">SU86_000415</name>
</gene>
<dbReference type="SUPFAM" id="SSF50156">
    <property type="entry name" value="PDZ domain-like"/>
    <property type="match status" value="1"/>
</dbReference>
<dbReference type="GO" id="GO:0006508">
    <property type="term" value="P:proteolysis"/>
    <property type="evidence" value="ECO:0007669"/>
    <property type="project" value="UniProtKB-KW"/>
</dbReference>
<keyword evidence="3" id="KW-0472">Membrane</keyword>
<evidence type="ECO:0000256" key="3">
    <source>
        <dbReference type="SAM" id="Phobius"/>
    </source>
</evidence>
<dbReference type="CDD" id="cd06779">
    <property type="entry name" value="cpPDZ_Deg_HtrA-like"/>
    <property type="match status" value="1"/>
</dbReference>
<dbReference type="InterPro" id="IPR001940">
    <property type="entry name" value="Peptidase_S1C"/>
</dbReference>
<organism evidence="5 6">
    <name type="scientific">Candidatus Nitrosotenuis cloacae</name>
    <dbReference type="NCBI Taxonomy" id="1603555"/>
    <lineage>
        <taxon>Archaea</taxon>
        <taxon>Nitrososphaerota</taxon>
        <taxon>Candidatus Nitrosotenuis</taxon>
    </lineage>
</organism>
<dbReference type="EMBL" id="CP011097">
    <property type="protein sequence ID" value="AJZ75108.1"/>
    <property type="molecule type" value="Genomic_DNA"/>
</dbReference>
<dbReference type="Pfam" id="PF13365">
    <property type="entry name" value="Trypsin_2"/>
    <property type="match status" value="1"/>
</dbReference>
<keyword evidence="2" id="KW-0378">Hydrolase</keyword>
<sequence length="401" mass="42416">MNPREKILIGTIVGLALVVVAGFITNFTLIDHTSTQNQTPATPIIDIQEPTLSPKIEYAAITDSASQKSPLTVLFKKVESSVVQINTKVSTTNPNIIINGSPLESQSSRLGSGFVYDTQGHIITNNHVIDGAQIVDVRFVDGNIYSAKVIGTDPFNDVAVLQITDDFSEETLTPLPLANSADLEVGQQIIAIGNPFGLSNTMTTGIVSQIGRLLPNRDAGYSIPGVIQTDAAINPGNSGGPMLNLEGQVIGINTAIQSTTGEFSGIGFAVPSNTIKRLVPALIQDGKYLHPWLGVSGTSLTPDIAKQIGLAKNYHGVFVTSVIPDSPAQKAGLQEATYNAERVLRGGDVIIALDGKMVRDIDDLIIYLAENKLVGDTVSIQINRAGELVELSASLASRPAN</sequence>
<dbReference type="Gene3D" id="2.30.42.10">
    <property type="match status" value="1"/>
</dbReference>
<dbReference type="RefSeq" id="WP_048187496.1">
    <property type="nucleotide sequence ID" value="NZ_CP011097.1"/>
</dbReference>
<dbReference type="OrthoDB" id="350578at2157"/>
<dbReference type="Gene3D" id="2.40.10.120">
    <property type="match status" value="1"/>
</dbReference>
<dbReference type="KEGG" id="tah:SU86_000415"/>
<keyword evidence="3" id="KW-0812">Transmembrane</keyword>
<evidence type="ECO:0000259" key="4">
    <source>
        <dbReference type="PROSITE" id="PS50106"/>
    </source>
</evidence>
<dbReference type="PANTHER" id="PTHR43343:SF3">
    <property type="entry name" value="PROTEASE DO-LIKE 8, CHLOROPLASTIC"/>
    <property type="match status" value="1"/>
</dbReference>
<dbReference type="SMART" id="SM00228">
    <property type="entry name" value="PDZ"/>
    <property type="match status" value="1"/>
</dbReference>
<dbReference type="Pfam" id="PF13180">
    <property type="entry name" value="PDZ_2"/>
    <property type="match status" value="1"/>
</dbReference>
<evidence type="ECO:0000256" key="2">
    <source>
        <dbReference type="ARBA" id="ARBA00022801"/>
    </source>
</evidence>
<evidence type="ECO:0000313" key="6">
    <source>
        <dbReference type="Proteomes" id="UP000266745"/>
    </source>
</evidence>
<dbReference type="InterPro" id="IPR036034">
    <property type="entry name" value="PDZ_sf"/>
</dbReference>
<evidence type="ECO:0000256" key="1">
    <source>
        <dbReference type="ARBA" id="ARBA00022670"/>
    </source>
</evidence>
<dbReference type="STRING" id="1603555.SU86_000415"/>
<dbReference type="GeneID" id="24874839"/>
<dbReference type="Proteomes" id="UP000266745">
    <property type="component" value="Chromosome"/>
</dbReference>
<dbReference type="GO" id="GO:0004252">
    <property type="term" value="F:serine-type endopeptidase activity"/>
    <property type="evidence" value="ECO:0007669"/>
    <property type="project" value="InterPro"/>
</dbReference>
<proteinExistence type="predicted"/>
<keyword evidence="1" id="KW-0645">Protease</keyword>
<protein>
    <submittedName>
        <fullName evidence="5">Trypsin</fullName>
    </submittedName>
</protein>
<evidence type="ECO:0000313" key="5">
    <source>
        <dbReference type="EMBL" id="AJZ75108.1"/>
    </source>
</evidence>
<dbReference type="SUPFAM" id="SSF50494">
    <property type="entry name" value="Trypsin-like serine proteases"/>
    <property type="match status" value="1"/>
</dbReference>
<dbReference type="PRINTS" id="PR00834">
    <property type="entry name" value="PROTEASES2C"/>
</dbReference>
<dbReference type="AlphaFoldDB" id="A0A3G1AYY4"/>
<feature type="transmembrane region" description="Helical" evidence="3">
    <location>
        <begin position="7"/>
        <end position="30"/>
    </location>
</feature>
<dbReference type="InterPro" id="IPR009003">
    <property type="entry name" value="Peptidase_S1_PA"/>
</dbReference>
<keyword evidence="6" id="KW-1185">Reference proteome</keyword>
<accession>A0A3G1AYY4</accession>
<name>A0A3G1AYY4_9ARCH</name>
<dbReference type="InterPro" id="IPR051201">
    <property type="entry name" value="Chloro_Bact_Ser_Proteases"/>
</dbReference>
<keyword evidence="3" id="KW-1133">Transmembrane helix</keyword>
<feature type="domain" description="PDZ" evidence="4">
    <location>
        <begin position="297"/>
        <end position="361"/>
    </location>
</feature>
<reference evidence="5 6" key="1">
    <citation type="journal article" date="2016" name="Sci. Rep.">
        <title>A novel ammonia-oxidizing archaeon from wastewater treatment plant: Its enrichment, physiological and genomic characteristics.</title>
        <authorList>
            <person name="Li Y."/>
            <person name="Ding K."/>
            <person name="Wen X."/>
            <person name="Zhang B."/>
            <person name="Shen B."/>
            <person name="Yang Y."/>
        </authorList>
    </citation>
    <scope>NUCLEOTIDE SEQUENCE [LARGE SCALE GENOMIC DNA]</scope>
    <source>
        <strain evidence="5 6">SAT1</strain>
    </source>
</reference>
<dbReference type="InterPro" id="IPR001478">
    <property type="entry name" value="PDZ"/>
</dbReference>
<dbReference type="PROSITE" id="PS50106">
    <property type="entry name" value="PDZ"/>
    <property type="match status" value="1"/>
</dbReference>